<sequence length="281" mass="27730">MKKNLIAIALATGAALASAPASAVVVAGIDFGTLGASNTHIETMTLAQQFINPATTAPGTGSGMGYGYITTINGNSNYCTAGGGCGLFYTVNFTGGTFTSATDIQFTGTDVNLYYLNGPLLNLLTQNSNANLATIMGGTLYASLTGHGNLGGATPANVVSQASGNLSGATLNFFGNGLLDVDTAAGNAAFAAFLDGNGVPDAAGGTADLAYTESANNFVLNPLDVSGGLANGCSTGTAATGAWCLAGTLNTRGVAEVPEPGTLALLALGLLGGGLVRRRRA</sequence>
<dbReference type="KEGG" id="acom:CEW83_10335"/>
<dbReference type="NCBIfam" id="TIGR02595">
    <property type="entry name" value="PEP_CTERM"/>
    <property type="match status" value="1"/>
</dbReference>
<feature type="domain" description="Ice-binding protein C-terminal" evidence="2">
    <location>
        <begin position="257"/>
        <end position="280"/>
    </location>
</feature>
<evidence type="ECO:0000313" key="4">
    <source>
        <dbReference type="Proteomes" id="UP000244930"/>
    </source>
</evidence>
<evidence type="ECO:0000256" key="1">
    <source>
        <dbReference type="SAM" id="SignalP"/>
    </source>
</evidence>
<evidence type="ECO:0000313" key="3">
    <source>
        <dbReference type="EMBL" id="AWI75562.1"/>
    </source>
</evidence>
<feature type="signal peptide" evidence="1">
    <location>
        <begin position="1"/>
        <end position="23"/>
    </location>
</feature>
<dbReference type="EMBL" id="CP022187">
    <property type="protein sequence ID" value="AWI75562.1"/>
    <property type="molecule type" value="Genomic_DNA"/>
</dbReference>
<dbReference type="RefSeq" id="WP_108949268.1">
    <property type="nucleotide sequence ID" value="NZ_CP022187.1"/>
</dbReference>
<gene>
    <name evidence="3" type="ORF">CEW83_10335</name>
</gene>
<dbReference type="Proteomes" id="UP000244930">
    <property type="component" value="Chromosome"/>
</dbReference>
<keyword evidence="4" id="KW-1185">Reference proteome</keyword>
<keyword evidence="1" id="KW-0732">Signal</keyword>
<accession>A0A2U8GPJ0</accession>
<dbReference type="AlphaFoldDB" id="A0A2U8GPJ0"/>
<feature type="chain" id="PRO_5015972967" description="Ice-binding protein C-terminal domain-containing protein" evidence="1">
    <location>
        <begin position="24"/>
        <end position="281"/>
    </location>
</feature>
<dbReference type="InterPro" id="IPR013424">
    <property type="entry name" value="Ice-binding_C"/>
</dbReference>
<reference evidence="3 4" key="1">
    <citation type="submission" date="2017-06" db="EMBL/GenBank/DDBJ databases">
        <title>Azoarcus.</title>
        <authorList>
            <person name="Woo J.-H."/>
            <person name="Kim H.-S."/>
        </authorList>
    </citation>
    <scope>NUCLEOTIDE SEQUENCE [LARGE SCALE GENOMIC DNA]</scope>
    <source>
        <strain evidence="3 4">TSPY31</strain>
    </source>
</reference>
<name>A0A2U8GPJ0_9RHOO</name>
<evidence type="ECO:0000259" key="2">
    <source>
        <dbReference type="Pfam" id="PF07589"/>
    </source>
</evidence>
<protein>
    <recommendedName>
        <fullName evidence="2">Ice-binding protein C-terminal domain-containing protein</fullName>
    </recommendedName>
</protein>
<proteinExistence type="predicted"/>
<organism evidence="3 4">
    <name type="scientific">Parazoarcus communis</name>
    <dbReference type="NCBI Taxonomy" id="41977"/>
    <lineage>
        <taxon>Bacteria</taxon>
        <taxon>Pseudomonadati</taxon>
        <taxon>Pseudomonadota</taxon>
        <taxon>Betaproteobacteria</taxon>
        <taxon>Rhodocyclales</taxon>
        <taxon>Zoogloeaceae</taxon>
        <taxon>Parazoarcus</taxon>
    </lineage>
</organism>
<dbReference type="Pfam" id="PF07589">
    <property type="entry name" value="PEP-CTERM"/>
    <property type="match status" value="1"/>
</dbReference>